<organism evidence="2 3">
    <name type="scientific">Nocardia flavorosea</name>
    <dbReference type="NCBI Taxonomy" id="53429"/>
    <lineage>
        <taxon>Bacteria</taxon>
        <taxon>Bacillati</taxon>
        <taxon>Actinomycetota</taxon>
        <taxon>Actinomycetes</taxon>
        <taxon>Mycobacteriales</taxon>
        <taxon>Nocardiaceae</taxon>
        <taxon>Nocardia</taxon>
    </lineage>
</organism>
<gene>
    <name evidence="2" type="ORF">HGA15_18785</name>
</gene>
<name>A0A846YK37_9NOCA</name>
<dbReference type="AlphaFoldDB" id="A0A846YK37"/>
<evidence type="ECO:0000313" key="2">
    <source>
        <dbReference type="EMBL" id="NKY58151.1"/>
    </source>
</evidence>
<dbReference type="Proteomes" id="UP000570678">
    <property type="component" value="Unassembled WGS sequence"/>
</dbReference>
<accession>A0A846YK37</accession>
<comment type="caution">
    <text evidence="2">The sequence shown here is derived from an EMBL/GenBank/DDBJ whole genome shotgun (WGS) entry which is preliminary data.</text>
</comment>
<feature type="compositionally biased region" description="Basic and acidic residues" evidence="1">
    <location>
        <begin position="35"/>
        <end position="58"/>
    </location>
</feature>
<dbReference type="EMBL" id="JAAXOT010000009">
    <property type="protein sequence ID" value="NKY58151.1"/>
    <property type="molecule type" value="Genomic_DNA"/>
</dbReference>
<evidence type="ECO:0000313" key="3">
    <source>
        <dbReference type="Proteomes" id="UP000570678"/>
    </source>
</evidence>
<evidence type="ECO:0000256" key="1">
    <source>
        <dbReference type="SAM" id="MobiDB-lite"/>
    </source>
</evidence>
<reference evidence="2 3" key="1">
    <citation type="submission" date="2020-04" db="EMBL/GenBank/DDBJ databases">
        <title>MicrobeNet Type strains.</title>
        <authorList>
            <person name="Nicholson A.C."/>
        </authorList>
    </citation>
    <scope>NUCLEOTIDE SEQUENCE [LARGE SCALE GENOMIC DNA]</scope>
    <source>
        <strain evidence="2 3">JCM 3332</strain>
    </source>
</reference>
<proteinExistence type="predicted"/>
<feature type="region of interest" description="Disordered" evidence="1">
    <location>
        <begin position="35"/>
        <end position="73"/>
    </location>
</feature>
<dbReference type="RefSeq" id="WP_062979224.1">
    <property type="nucleotide sequence ID" value="NZ_JAAXOT010000009.1"/>
</dbReference>
<sequence length="285" mass="31454">MLRRVLDEMRQRVLGLGKGVGRVAEEPLRRAGERIDEAAELWERSDKPISHSRGRDEGSGAVGPSVDRPRSEDLDAPLVVADELRAMHLSGAQAMWTNFLPRFIPHRKFEEWILSKNEGPLPALTPDSGVNCREMIMWAAARRGVLTHAQLRDQYASLLGRKAQRNRRNGILPNDFPQQMRAATIPHGSRDLDLGDPTGERPGRGDLIVWDGWGEGNAHTAMATGHLIGPDRDPEVYSFWPPPKAPAIPGTVTDAVQITTVGDLTPYVDGPGAPARPIWFGRGPW</sequence>
<protein>
    <submittedName>
        <fullName evidence="2">Uncharacterized protein</fullName>
    </submittedName>
</protein>
<keyword evidence="3" id="KW-1185">Reference proteome</keyword>